<keyword evidence="6 8" id="KW-1133">Transmembrane helix</keyword>
<evidence type="ECO:0000256" key="4">
    <source>
        <dbReference type="ARBA" id="ARBA00022475"/>
    </source>
</evidence>
<comment type="subcellular location">
    <subcellularLocation>
        <location evidence="1 8">Cell membrane</location>
        <topology evidence="1 8">Multi-pass membrane protein</topology>
    </subcellularLocation>
</comment>
<proteinExistence type="inferred from homology"/>
<gene>
    <name evidence="9" type="ORF">L21SP5_01939</name>
</gene>
<name>A0A0S2HZT9_9BACT</name>
<feature type="transmembrane region" description="Helical" evidence="8">
    <location>
        <begin position="125"/>
        <end position="144"/>
    </location>
</feature>
<keyword evidence="3" id="KW-0813">Transport</keyword>
<protein>
    <recommendedName>
        <fullName evidence="8">Probable membrane transporter protein</fullName>
    </recommendedName>
</protein>
<keyword evidence="10" id="KW-1185">Reference proteome</keyword>
<keyword evidence="5 8" id="KW-0812">Transmembrane</keyword>
<dbReference type="EMBL" id="CP013118">
    <property type="protein sequence ID" value="ALO15578.1"/>
    <property type="molecule type" value="Genomic_DNA"/>
</dbReference>
<evidence type="ECO:0000256" key="3">
    <source>
        <dbReference type="ARBA" id="ARBA00022448"/>
    </source>
</evidence>
<evidence type="ECO:0000256" key="8">
    <source>
        <dbReference type="RuleBase" id="RU363041"/>
    </source>
</evidence>
<dbReference type="PANTHER" id="PTHR30269:SF37">
    <property type="entry name" value="MEMBRANE TRANSPORTER PROTEIN"/>
    <property type="match status" value="1"/>
</dbReference>
<feature type="transmembrane region" description="Helical" evidence="8">
    <location>
        <begin position="34"/>
        <end position="58"/>
    </location>
</feature>
<dbReference type="GO" id="GO:0005886">
    <property type="term" value="C:plasma membrane"/>
    <property type="evidence" value="ECO:0007669"/>
    <property type="project" value="UniProtKB-SubCell"/>
</dbReference>
<evidence type="ECO:0000313" key="9">
    <source>
        <dbReference type="EMBL" id="ALO15578.1"/>
    </source>
</evidence>
<keyword evidence="7 8" id="KW-0472">Membrane</keyword>
<feature type="transmembrane region" description="Helical" evidence="8">
    <location>
        <begin position="190"/>
        <end position="207"/>
    </location>
</feature>
<feature type="transmembrane region" description="Helical" evidence="8">
    <location>
        <begin position="164"/>
        <end position="183"/>
    </location>
</feature>
<dbReference type="RefSeq" id="WP_057953023.1">
    <property type="nucleotide sequence ID" value="NZ_CP013118.1"/>
</dbReference>
<feature type="transmembrane region" description="Helical" evidence="8">
    <location>
        <begin position="219"/>
        <end position="237"/>
    </location>
</feature>
<dbReference type="STRING" id="1307839.L21SP5_01939"/>
<evidence type="ECO:0000256" key="7">
    <source>
        <dbReference type="ARBA" id="ARBA00023136"/>
    </source>
</evidence>
<feature type="transmembrane region" description="Helical" evidence="8">
    <location>
        <begin position="96"/>
        <end position="113"/>
    </location>
</feature>
<sequence>MEIVWIILIVLLASLIKGITGFGFAMVSLPLLMFWYSPLELIPVLMISNLLSSALILLQKKEQKLVSKPFKGLILFGAIFTILGVVALNFISEDHLAKFVALFFILLSGISLLKVRYHPVIKKPWYKLAGALCGFLTGCISISGPPLALFLNFANAGKQQFREIFAWFSLITAIIALIGYYFSGLLTAKSLEMSALFLPLLFIGSFLGKRLNKKVPTVLFRQFSIAMSLVSCVVLLLG</sequence>
<evidence type="ECO:0000256" key="1">
    <source>
        <dbReference type="ARBA" id="ARBA00004651"/>
    </source>
</evidence>
<evidence type="ECO:0000256" key="6">
    <source>
        <dbReference type="ARBA" id="ARBA00022989"/>
    </source>
</evidence>
<dbReference type="OrthoDB" id="7843147at2"/>
<evidence type="ECO:0000256" key="5">
    <source>
        <dbReference type="ARBA" id="ARBA00022692"/>
    </source>
</evidence>
<dbReference type="InterPro" id="IPR002781">
    <property type="entry name" value="TM_pro_TauE-like"/>
</dbReference>
<dbReference type="KEGG" id="blq:L21SP5_01939"/>
<dbReference type="AlphaFoldDB" id="A0A0S2HZT9"/>
<keyword evidence="4 8" id="KW-1003">Cell membrane</keyword>
<evidence type="ECO:0000256" key="2">
    <source>
        <dbReference type="ARBA" id="ARBA00009142"/>
    </source>
</evidence>
<reference evidence="9 10" key="1">
    <citation type="submission" date="2015-11" db="EMBL/GenBank/DDBJ databases">
        <title>Description and complete genome sequence of a novel strain predominating in hypersaline microbial mats and representing a new family of the Bacteriodetes phylum.</title>
        <authorList>
            <person name="Spring S."/>
            <person name="Bunk B."/>
            <person name="Sproer C."/>
            <person name="Klenk H.-P."/>
        </authorList>
    </citation>
    <scope>NUCLEOTIDE SEQUENCE [LARGE SCALE GENOMIC DNA]</scope>
    <source>
        <strain evidence="9 10">L21-Spi-D4</strain>
    </source>
</reference>
<dbReference type="PANTHER" id="PTHR30269">
    <property type="entry name" value="TRANSMEMBRANE PROTEIN YFCA"/>
    <property type="match status" value="1"/>
</dbReference>
<evidence type="ECO:0000313" key="10">
    <source>
        <dbReference type="Proteomes" id="UP000064893"/>
    </source>
</evidence>
<comment type="similarity">
    <text evidence="2 8">Belongs to the 4-toluene sulfonate uptake permease (TSUP) (TC 2.A.102) family.</text>
</comment>
<dbReference type="Pfam" id="PF01925">
    <property type="entry name" value="TauE"/>
    <property type="match status" value="1"/>
</dbReference>
<dbReference type="InterPro" id="IPR052017">
    <property type="entry name" value="TSUP"/>
</dbReference>
<dbReference type="Proteomes" id="UP000064893">
    <property type="component" value="Chromosome"/>
</dbReference>
<feature type="transmembrane region" description="Helical" evidence="8">
    <location>
        <begin position="70"/>
        <end position="90"/>
    </location>
</feature>
<accession>A0A0S2HZT9</accession>
<organism evidence="9 10">
    <name type="scientific">Salinivirga cyanobacteriivorans</name>
    <dbReference type="NCBI Taxonomy" id="1307839"/>
    <lineage>
        <taxon>Bacteria</taxon>
        <taxon>Pseudomonadati</taxon>
        <taxon>Bacteroidota</taxon>
        <taxon>Bacteroidia</taxon>
        <taxon>Bacteroidales</taxon>
        <taxon>Salinivirgaceae</taxon>
        <taxon>Salinivirga</taxon>
    </lineage>
</organism>